<dbReference type="GO" id="GO:0016787">
    <property type="term" value="F:hydrolase activity"/>
    <property type="evidence" value="ECO:0007669"/>
    <property type="project" value="UniProtKB-KW"/>
</dbReference>
<reference evidence="1 2" key="1">
    <citation type="submission" date="2019-03" db="EMBL/GenBank/DDBJ databases">
        <title>Deep-cultivation of Planctomycetes and their phenomic and genomic characterization uncovers novel biology.</title>
        <authorList>
            <person name="Wiegand S."/>
            <person name="Jogler M."/>
            <person name="Boedeker C."/>
            <person name="Pinto D."/>
            <person name="Vollmers J."/>
            <person name="Rivas-Marin E."/>
            <person name="Kohn T."/>
            <person name="Peeters S.H."/>
            <person name="Heuer A."/>
            <person name="Rast P."/>
            <person name="Oberbeckmann S."/>
            <person name="Bunk B."/>
            <person name="Jeske O."/>
            <person name="Meyerdierks A."/>
            <person name="Storesund J.E."/>
            <person name="Kallscheuer N."/>
            <person name="Luecker S."/>
            <person name="Lage O.M."/>
            <person name="Pohl T."/>
            <person name="Merkel B.J."/>
            <person name="Hornburger P."/>
            <person name="Mueller R.-W."/>
            <person name="Bruemmer F."/>
            <person name="Labrenz M."/>
            <person name="Spormann A.M."/>
            <person name="Op den Camp H."/>
            <person name="Overmann J."/>
            <person name="Amann R."/>
            <person name="Jetten M.S.M."/>
            <person name="Mascher T."/>
            <person name="Medema M.H."/>
            <person name="Devos D.P."/>
            <person name="Kaster A.-K."/>
            <person name="Ovreas L."/>
            <person name="Rohde M."/>
            <person name="Galperin M.Y."/>
            <person name="Jogler C."/>
        </authorList>
    </citation>
    <scope>NUCLEOTIDE SEQUENCE [LARGE SCALE GENOMIC DNA]</scope>
    <source>
        <strain evidence="1 2">Enr17</strain>
    </source>
</reference>
<dbReference type="Proteomes" id="UP000318313">
    <property type="component" value="Chromosome"/>
</dbReference>
<dbReference type="OrthoDB" id="291501at2"/>
<proteinExistence type="predicted"/>
<evidence type="ECO:0000313" key="2">
    <source>
        <dbReference type="Proteomes" id="UP000318313"/>
    </source>
</evidence>
<dbReference type="InterPro" id="IPR022385">
    <property type="entry name" value="Rhs_assc_core"/>
</dbReference>
<dbReference type="RefSeq" id="WP_145305589.1">
    <property type="nucleotide sequence ID" value="NZ_CP037452.1"/>
</dbReference>
<name>A0A518I5U5_9PLAN</name>
<gene>
    <name evidence="1" type="primary">wapA_3</name>
    <name evidence="1" type="ORF">Enr17x_04550</name>
</gene>
<evidence type="ECO:0000313" key="1">
    <source>
        <dbReference type="EMBL" id="QDV48443.1"/>
    </source>
</evidence>
<dbReference type="InterPro" id="IPR050708">
    <property type="entry name" value="T6SS_VgrG/RHS"/>
</dbReference>
<dbReference type="NCBIfam" id="TIGR03696">
    <property type="entry name" value="Rhs_assc_core"/>
    <property type="match status" value="1"/>
</dbReference>
<keyword evidence="1" id="KW-0378">Hydrolase</keyword>
<keyword evidence="2" id="KW-1185">Reference proteome</keyword>
<dbReference type="KEGG" id="gfm:Enr17x_04550"/>
<dbReference type="Gene3D" id="2.180.10.10">
    <property type="entry name" value="RHS repeat-associated core"/>
    <property type="match status" value="1"/>
</dbReference>
<dbReference type="PANTHER" id="PTHR32305">
    <property type="match status" value="1"/>
</dbReference>
<dbReference type="EC" id="3.1.-.-" evidence="1"/>
<dbReference type="PANTHER" id="PTHR32305:SF15">
    <property type="entry name" value="PROTEIN RHSA-RELATED"/>
    <property type="match status" value="1"/>
</dbReference>
<protein>
    <submittedName>
        <fullName evidence="1">tRNA3(Ser)-specific nuclease WapA</fullName>
        <ecNumber evidence="1">3.1.-.-</ecNumber>
    </submittedName>
</protein>
<dbReference type="EMBL" id="CP037452">
    <property type="protein sequence ID" value="QDV48443.1"/>
    <property type="molecule type" value="Genomic_DNA"/>
</dbReference>
<accession>A0A518I5U5</accession>
<organism evidence="1 2">
    <name type="scientific">Gimesia fumaroli</name>
    <dbReference type="NCBI Taxonomy" id="2527976"/>
    <lineage>
        <taxon>Bacteria</taxon>
        <taxon>Pseudomonadati</taxon>
        <taxon>Planctomycetota</taxon>
        <taxon>Planctomycetia</taxon>
        <taxon>Planctomycetales</taxon>
        <taxon>Planctomycetaceae</taxon>
        <taxon>Gimesia</taxon>
    </lineage>
</organism>
<sequence length="346" mass="39251">MTVTNYLWSLDSYLEEFDEFGQQIISYTNEPAAFGSLISQNKDNQSAYFHFDAQGSTHQLTDSSANITDTFSYDAWGNQLTRTGTSDVYFQYIGEAGYYYDSEVDSYYVRVRIYNPATSRWDSTDPFGFVDGLNSYLYSHNSPTQYFDPSGAITIIRTVSRLNPTCKNLFAYVRWTFRLDKWPCRGSEGIFVQRVTVNCMVCDCDPKVPCVQNNFKYWEAWHVTKSKSKSKYTVVHDNAGFGASGGRGHYRQSGRVKFYCIAPEGAPAQDDEFSKNELPRISSGSAGEGPCTTSSINLPIVPEEEMDKKKRELLDRNPADGPSKRVFNMQWNCCCCEKWASANARP</sequence>
<dbReference type="AlphaFoldDB" id="A0A518I5U5"/>